<reference evidence="1" key="1">
    <citation type="submission" date="2021-11" db="EMBL/GenBank/DDBJ databases">
        <title>Study of the species diversity of bacterial strains isolated from a unique natural object - Shulgan-Tash cave (Bashkiria).</title>
        <authorList>
            <person name="Sazanova A.L."/>
            <person name="Chirak E.R."/>
            <person name="Safronova V.I."/>
        </authorList>
    </citation>
    <scope>NUCLEOTIDE SEQUENCE</scope>
    <source>
        <strain evidence="1">P1</strain>
    </source>
</reference>
<evidence type="ECO:0000313" key="2">
    <source>
        <dbReference type="Proteomes" id="UP001059663"/>
    </source>
</evidence>
<dbReference type="Proteomes" id="UP001059663">
    <property type="component" value="Chromosome"/>
</dbReference>
<name>A0AC61U2W0_9MICO</name>
<dbReference type="EMBL" id="CP087977">
    <property type="protein sequence ID" value="UUZ44347.1"/>
    <property type="molecule type" value="Genomic_DNA"/>
</dbReference>
<sequence length="56" mass="5937">MGIADKAENSLQDMSGKAKDKVGDATDDKDLQARGKTDQAKAKTKKAGEDIKDELG</sequence>
<organism evidence="1 2">
    <name type="scientific">Janibacter limosus</name>
    <dbReference type="NCBI Taxonomy" id="53458"/>
    <lineage>
        <taxon>Bacteria</taxon>
        <taxon>Bacillati</taxon>
        <taxon>Actinomycetota</taxon>
        <taxon>Actinomycetes</taxon>
        <taxon>Micrococcales</taxon>
        <taxon>Intrasporangiaceae</taxon>
        <taxon>Janibacter</taxon>
    </lineage>
</organism>
<accession>A0AC61U2W0</accession>
<protein>
    <submittedName>
        <fullName evidence="1">CsbD family protein</fullName>
    </submittedName>
</protein>
<evidence type="ECO:0000313" key="1">
    <source>
        <dbReference type="EMBL" id="UUZ44347.1"/>
    </source>
</evidence>
<proteinExistence type="predicted"/>
<gene>
    <name evidence="1" type="ORF">LP422_18125</name>
</gene>